<dbReference type="Proteomes" id="UP000054632">
    <property type="component" value="Unassembled WGS sequence"/>
</dbReference>
<evidence type="ECO:0000313" key="1">
    <source>
        <dbReference type="EMBL" id="KRY63073.1"/>
    </source>
</evidence>
<comment type="caution">
    <text evidence="1">The sequence shown here is derived from an EMBL/GenBank/DDBJ whole genome shotgun (WGS) entry which is preliminary data.</text>
</comment>
<evidence type="ECO:0000313" key="2">
    <source>
        <dbReference type="Proteomes" id="UP000054632"/>
    </source>
</evidence>
<dbReference type="EMBL" id="JYDR01001573">
    <property type="protein sequence ID" value="KRY63073.1"/>
    <property type="molecule type" value="Genomic_DNA"/>
</dbReference>
<protein>
    <submittedName>
        <fullName evidence="1">Uncharacterized protein</fullName>
    </submittedName>
</protein>
<reference evidence="1 2" key="1">
    <citation type="submission" date="2015-01" db="EMBL/GenBank/DDBJ databases">
        <title>Evolution of Trichinella species and genotypes.</title>
        <authorList>
            <person name="Korhonen P.K."/>
            <person name="Edoardo P."/>
            <person name="Giuseppe L.R."/>
            <person name="Gasser R.B."/>
        </authorList>
    </citation>
    <scope>NUCLEOTIDE SEQUENCE [LARGE SCALE GENOMIC DNA]</scope>
    <source>
        <strain evidence="1">ISS13</strain>
    </source>
</reference>
<dbReference type="AlphaFoldDB" id="A0A0V1DNT1"/>
<organism evidence="1 2">
    <name type="scientific">Trichinella pseudospiralis</name>
    <name type="common">Parasitic roundworm</name>
    <dbReference type="NCBI Taxonomy" id="6337"/>
    <lineage>
        <taxon>Eukaryota</taxon>
        <taxon>Metazoa</taxon>
        <taxon>Ecdysozoa</taxon>
        <taxon>Nematoda</taxon>
        <taxon>Enoplea</taxon>
        <taxon>Dorylaimia</taxon>
        <taxon>Trichinellida</taxon>
        <taxon>Trichinellidae</taxon>
        <taxon>Trichinella</taxon>
    </lineage>
</organism>
<name>A0A0V1DNT1_TRIPS</name>
<gene>
    <name evidence="1" type="ORF">T4A_13805</name>
</gene>
<sequence>MGNLYALITFIGDHLHLKLQMQCEISNCAQIIYN</sequence>
<proteinExistence type="predicted"/>
<accession>A0A0V1DNT1</accession>